<accession>A0A927CE99</accession>
<feature type="transmembrane region" description="Helical" evidence="8">
    <location>
        <begin position="192"/>
        <end position="209"/>
    </location>
</feature>
<dbReference type="Pfam" id="PF03176">
    <property type="entry name" value="MMPL"/>
    <property type="match status" value="2"/>
</dbReference>
<feature type="region of interest" description="Disordered" evidence="7">
    <location>
        <begin position="726"/>
        <end position="747"/>
    </location>
</feature>
<reference evidence="10" key="1">
    <citation type="submission" date="2020-09" db="EMBL/GenBank/DDBJ databases">
        <title>A novel bacterium of genus Paenibacillus, isolated from South China Sea.</title>
        <authorList>
            <person name="Huang H."/>
            <person name="Mo K."/>
            <person name="Hu Y."/>
        </authorList>
    </citation>
    <scope>NUCLEOTIDE SEQUENCE</scope>
    <source>
        <strain evidence="10">IB182363</strain>
    </source>
</reference>
<evidence type="ECO:0000313" key="10">
    <source>
        <dbReference type="EMBL" id="MBD2864371.1"/>
    </source>
</evidence>
<dbReference type="AlphaFoldDB" id="A0A927CE99"/>
<dbReference type="InterPro" id="IPR050545">
    <property type="entry name" value="Mycobact_MmpL"/>
</dbReference>
<keyword evidence="4 8" id="KW-0812">Transmembrane</keyword>
<evidence type="ECO:0000256" key="6">
    <source>
        <dbReference type="ARBA" id="ARBA00023136"/>
    </source>
</evidence>
<dbReference type="Gene3D" id="1.20.1640.10">
    <property type="entry name" value="Multidrug efflux transporter AcrB transmembrane domain"/>
    <property type="match status" value="2"/>
</dbReference>
<dbReference type="InterPro" id="IPR004869">
    <property type="entry name" value="MMPL_dom"/>
</dbReference>
<gene>
    <name evidence="10" type="ORF">IDH45_20505</name>
</gene>
<feature type="transmembrane region" description="Helical" evidence="8">
    <location>
        <begin position="565"/>
        <end position="582"/>
    </location>
</feature>
<feature type="transmembrane region" description="Helical" evidence="8">
    <location>
        <begin position="250"/>
        <end position="269"/>
    </location>
</feature>
<feature type="transmembrane region" description="Helical" evidence="8">
    <location>
        <begin position="694"/>
        <end position="724"/>
    </location>
</feature>
<evidence type="ECO:0000313" key="11">
    <source>
        <dbReference type="Proteomes" id="UP000639396"/>
    </source>
</evidence>
<keyword evidence="11" id="KW-1185">Reference proteome</keyword>
<protein>
    <submittedName>
        <fullName evidence="10">MMPL family transporter</fullName>
    </submittedName>
</protein>
<organism evidence="10 11">
    <name type="scientific">Paenibacillus oceani</name>
    <dbReference type="NCBI Taxonomy" id="2772510"/>
    <lineage>
        <taxon>Bacteria</taxon>
        <taxon>Bacillati</taxon>
        <taxon>Bacillota</taxon>
        <taxon>Bacilli</taxon>
        <taxon>Bacillales</taxon>
        <taxon>Paenibacillaceae</taxon>
        <taxon>Paenibacillus</taxon>
    </lineage>
</organism>
<evidence type="ECO:0000256" key="1">
    <source>
        <dbReference type="ARBA" id="ARBA00004651"/>
    </source>
</evidence>
<evidence type="ECO:0000256" key="7">
    <source>
        <dbReference type="SAM" id="MobiDB-lite"/>
    </source>
</evidence>
<feature type="transmembrane region" description="Helical" evidence="8">
    <location>
        <begin position="214"/>
        <end position="230"/>
    </location>
</feature>
<feature type="transmembrane region" description="Helical" evidence="8">
    <location>
        <begin position="296"/>
        <end position="316"/>
    </location>
</feature>
<evidence type="ECO:0000256" key="2">
    <source>
        <dbReference type="ARBA" id="ARBA00010157"/>
    </source>
</evidence>
<keyword evidence="5 8" id="KW-1133">Transmembrane helix</keyword>
<proteinExistence type="inferred from homology"/>
<feature type="domain" description="Membrane transport protein MMPL" evidence="9">
    <location>
        <begin position="418"/>
        <end position="727"/>
    </location>
</feature>
<feature type="transmembrane region" description="Helical" evidence="8">
    <location>
        <begin position="322"/>
        <end position="348"/>
    </location>
</feature>
<keyword evidence="3" id="KW-1003">Cell membrane</keyword>
<evidence type="ECO:0000256" key="5">
    <source>
        <dbReference type="ARBA" id="ARBA00022989"/>
    </source>
</evidence>
<feature type="transmembrane region" description="Helical" evidence="8">
    <location>
        <begin position="587"/>
        <end position="611"/>
    </location>
</feature>
<dbReference type="PANTHER" id="PTHR33406">
    <property type="entry name" value="MEMBRANE PROTEIN MJ1562-RELATED"/>
    <property type="match status" value="1"/>
</dbReference>
<feature type="transmembrane region" description="Helical" evidence="8">
    <location>
        <begin position="623"/>
        <end position="644"/>
    </location>
</feature>
<dbReference type="EMBL" id="JACXJA010000029">
    <property type="protein sequence ID" value="MBD2864371.1"/>
    <property type="molecule type" value="Genomic_DNA"/>
</dbReference>
<evidence type="ECO:0000256" key="8">
    <source>
        <dbReference type="SAM" id="Phobius"/>
    </source>
</evidence>
<name>A0A927CE99_9BACL</name>
<evidence type="ECO:0000256" key="4">
    <source>
        <dbReference type="ARBA" id="ARBA00022692"/>
    </source>
</evidence>
<dbReference type="SUPFAM" id="SSF82866">
    <property type="entry name" value="Multidrug efflux transporter AcrB transmembrane domain"/>
    <property type="match status" value="2"/>
</dbReference>
<dbReference type="GO" id="GO:0005886">
    <property type="term" value="C:plasma membrane"/>
    <property type="evidence" value="ECO:0007669"/>
    <property type="project" value="UniProtKB-SubCell"/>
</dbReference>
<comment type="caution">
    <text evidence="10">The sequence shown here is derived from an EMBL/GenBank/DDBJ whole genome shotgun (WGS) entry which is preliminary data.</text>
</comment>
<feature type="transmembrane region" description="Helical" evidence="8">
    <location>
        <begin position="665"/>
        <end position="688"/>
    </location>
</feature>
<dbReference type="Proteomes" id="UP000639396">
    <property type="component" value="Unassembled WGS sequence"/>
</dbReference>
<evidence type="ECO:0000256" key="3">
    <source>
        <dbReference type="ARBA" id="ARBA00022475"/>
    </source>
</evidence>
<feature type="domain" description="Membrane transport protein MMPL" evidence="9">
    <location>
        <begin position="54"/>
        <end position="386"/>
    </location>
</feature>
<evidence type="ECO:0000259" key="9">
    <source>
        <dbReference type="Pfam" id="PF03176"/>
    </source>
</evidence>
<feature type="transmembrane region" description="Helical" evidence="8">
    <location>
        <begin position="20"/>
        <end position="39"/>
    </location>
</feature>
<keyword evidence="6 8" id="KW-0472">Membrane</keyword>
<dbReference type="PANTHER" id="PTHR33406:SF6">
    <property type="entry name" value="MEMBRANE PROTEIN YDGH-RELATED"/>
    <property type="match status" value="1"/>
</dbReference>
<dbReference type="RefSeq" id="WP_190930000.1">
    <property type="nucleotide sequence ID" value="NZ_JACXJA010000029.1"/>
</dbReference>
<comment type="similarity">
    <text evidence="2">Belongs to the resistance-nodulation-cell division (RND) (TC 2.A.6) family. MmpL subfamily.</text>
</comment>
<comment type="subcellular location">
    <subcellularLocation>
        <location evidence="1">Cell membrane</location>
        <topology evidence="1">Multi-pass membrane protein</topology>
    </subcellularLocation>
</comment>
<sequence>MLHALQSLTSWAGSRKGAKIVLAIWLIVIVLLSGIAPAAKKEAVSAGEGSIRGDTPSAIASQLLDKHFPSDDGLPALIVFHRPAGIGEAERAVISAMSQWLSSPQKPEHAGGALPFHELPRPVQDSLMSDNGTTLLYHLSLRKGLDSAGTYETIVQIREWLDTNGSPGLQAEITGPAGIASDTLALFKNADFVLLFATIGLILVLLIVIYRSPLLALIPLVIAGLVYQVVDRTIGFAGKMDWFVVDSQALSIMLILLFAVLTDYCLFVFSRYREELRKLGSQYDAMRVTMSQVGEPILFSGGTVLIAMLTLFAAVFKPYHNFAPVFSIAMVVILLAGLTLIPAVFALVGRKAFWPFVPVLEPERPVKHKDGLWAKTGSLVVKRPALIASALLIVLTVFSLNVTTVKYSFNLLKSFPEELSSRQGFELLEQNFPKGKLAPVTVLLTSEKEMAVDEPFLQHIQKLGAAIQNVGHIDSVTPAIVPGMGTRDAPLPRNFVADDRHAIKLQMTLADNPYDPAALDTVSALRQSSADLLRSSGLDDSSHELHFAGQTAEQLDVSIINRRDTVVTFALIAVLITMMLMFQTRSLLAPVIMMATILISYLATLGLGWFVFHTLLGYEAISYRIPVYTFVFLVALGVDYNIMLISRIREEATKHPWNVAVQRGVSLTGSVISSAGIILAATFAVLTTQPMQELFLFGFTMAIGILLDTFLVRGVLLPSILTLVGGKSGSRKTGPSSAIGDSRTPAG</sequence>